<dbReference type="PANTHER" id="PTHR12526:SF630">
    <property type="entry name" value="GLYCOSYLTRANSFERASE"/>
    <property type="match status" value="1"/>
</dbReference>
<evidence type="ECO:0000313" key="4">
    <source>
        <dbReference type="Proteomes" id="UP000049472"/>
    </source>
</evidence>
<evidence type="ECO:0000313" key="2">
    <source>
        <dbReference type="EMBL" id="CRL39950.1"/>
    </source>
</evidence>
<reference evidence="3 5" key="4">
    <citation type="submission" date="2019-09" db="EMBL/GenBank/DDBJ databases">
        <title>Strain-level analysis of Eubacterium rectale using genomes from metagenomes.</title>
        <authorList>
            <person name="Karcher N."/>
            <person name="Segata N."/>
        </authorList>
    </citation>
    <scope>NUCLEOTIDE SEQUENCE [LARGE SCALE GENOMIC DNA]</scope>
    <source>
        <strain evidence="3 5">T3WBe13</strain>
    </source>
</reference>
<protein>
    <submittedName>
        <fullName evidence="3">Glycosyltransferase</fullName>
    </submittedName>
</protein>
<dbReference type="Proteomes" id="UP000324327">
    <property type="component" value="Unassembled WGS sequence"/>
</dbReference>
<reference evidence="2" key="2">
    <citation type="submission" date="2015-05" db="EMBL/GenBank/DDBJ databases">
        <authorList>
            <person name="Wang D.B."/>
            <person name="Wang M."/>
        </authorList>
    </citation>
    <scope>NUCLEOTIDE SEQUENCE [LARGE SCALE GENOMIC DNA]</scope>
    <source>
        <strain evidence="2">T1-815</strain>
    </source>
</reference>
<dbReference type="EMBL" id="VSTF01000002">
    <property type="protein sequence ID" value="TYL61161.1"/>
    <property type="molecule type" value="Genomic_DNA"/>
</dbReference>
<feature type="domain" description="Glycosyl transferase family 1" evidence="1">
    <location>
        <begin position="201"/>
        <end position="358"/>
    </location>
</feature>
<dbReference type="InterPro" id="IPR001296">
    <property type="entry name" value="Glyco_trans_1"/>
</dbReference>
<dbReference type="EMBL" id="CVRQ01000025">
    <property type="protein sequence ID" value="CRL39950.1"/>
    <property type="molecule type" value="Genomic_DNA"/>
</dbReference>
<evidence type="ECO:0000313" key="3">
    <source>
        <dbReference type="EMBL" id="TYL61161.1"/>
    </source>
</evidence>
<proteinExistence type="predicted"/>
<dbReference type="CDD" id="cd03811">
    <property type="entry name" value="GT4_GT28_WabH-like"/>
    <property type="match status" value="1"/>
</dbReference>
<keyword evidence="3" id="KW-0808">Transferase</keyword>
<dbReference type="AlphaFoldDB" id="A0A0M6WQP8"/>
<dbReference type="GO" id="GO:0016757">
    <property type="term" value="F:glycosyltransferase activity"/>
    <property type="evidence" value="ECO:0007669"/>
    <property type="project" value="InterPro"/>
</dbReference>
<reference evidence="3 5" key="3">
    <citation type="submission" date="2019-08" db="EMBL/GenBank/DDBJ databases">
        <authorList>
            <person name="Duncan S."/>
            <person name="Walker A."/>
        </authorList>
    </citation>
    <scope>NUCLEOTIDE SEQUENCE [LARGE SCALE GENOMIC DNA]</scope>
    <source>
        <strain evidence="3 5">T3WBe13</strain>
    </source>
</reference>
<keyword evidence="4" id="KW-1185">Reference proteome</keyword>
<dbReference type="Gene3D" id="3.40.50.2000">
    <property type="entry name" value="Glycogen Phosphorylase B"/>
    <property type="match status" value="2"/>
</dbReference>
<dbReference type="PANTHER" id="PTHR12526">
    <property type="entry name" value="GLYCOSYLTRANSFERASE"/>
    <property type="match status" value="1"/>
</dbReference>
<gene>
    <name evidence="3" type="ORF">FYL31_02450</name>
    <name evidence="2" type="ORF">T1815_21981</name>
</gene>
<dbReference type="Proteomes" id="UP000049472">
    <property type="component" value="Unassembled WGS sequence"/>
</dbReference>
<accession>A0A0M6WQP8</accession>
<reference evidence="4" key="1">
    <citation type="submission" date="2015-05" db="EMBL/GenBank/DDBJ databases">
        <authorList>
            <consortium name="Pathogen Informatics"/>
        </authorList>
    </citation>
    <scope>NUCLEOTIDE SEQUENCE [LARGE SCALE GENOMIC DNA]</scope>
    <source>
        <strain evidence="4">T1-815</strain>
    </source>
</reference>
<sequence>MKELLIMAKSLGGGGSEVALIELINALPEELYNITLVLLDSDNEYAYRLKKNVNIVQLTFNSSFAKSLVSMYAFPAKVLKKLSVNSFIAYYDFISNCVTNVFEKTYDIAIDFYGYGSFVTAFLATKIQAKKKATWLHDEKPYWMKSVQKYLCEYDKIYGVSQAVVDAFCREYPHYKDKAAVFYNVIDIEEIKRKSEQDEIIPFKESFNIVTVGRLTEQKGYDIAIKAASILKKRKINFAWYAIGGGRDEKKLKKLVEKYCLENQFVFLGRKKNPYPYMKHCDLYVQPSRHEGYVITLVEARALCLPILSSDIPSAREQIQDGINGYVAELSAEDLADKIEYLYNNPSQRKKTVEYLKEHPIDFSTELLKLEII</sequence>
<organism evidence="2 4">
    <name type="scientific">Agathobacter rectalis</name>
    <dbReference type="NCBI Taxonomy" id="39491"/>
    <lineage>
        <taxon>Bacteria</taxon>
        <taxon>Bacillati</taxon>
        <taxon>Bacillota</taxon>
        <taxon>Clostridia</taxon>
        <taxon>Lachnospirales</taxon>
        <taxon>Lachnospiraceae</taxon>
        <taxon>Agathobacter</taxon>
    </lineage>
</organism>
<dbReference type="RefSeq" id="WP_055062228.1">
    <property type="nucleotide sequence ID" value="NZ_AP031452.1"/>
</dbReference>
<dbReference type="Pfam" id="PF00534">
    <property type="entry name" value="Glycos_transf_1"/>
    <property type="match status" value="1"/>
</dbReference>
<name>A0A0M6WQP8_9FIRM</name>
<evidence type="ECO:0000259" key="1">
    <source>
        <dbReference type="Pfam" id="PF00534"/>
    </source>
</evidence>
<evidence type="ECO:0000313" key="5">
    <source>
        <dbReference type="Proteomes" id="UP000324327"/>
    </source>
</evidence>
<dbReference type="SUPFAM" id="SSF53756">
    <property type="entry name" value="UDP-Glycosyltransferase/glycogen phosphorylase"/>
    <property type="match status" value="1"/>
</dbReference>